<dbReference type="AlphaFoldDB" id="A0A975T702"/>
<dbReference type="RefSeq" id="WP_190606494.1">
    <property type="nucleotide sequence ID" value="NZ_CP021056.1"/>
</dbReference>
<name>A0A975T702_9NOST</name>
<keyword evidence="2" id="KW-1185">Reference proteome</keyword>
<accession>A0A975T702</accession>
<evidence type="ECO:0000313" key="2">
    <source>
        <dbReference type="Proteomes" id="UP000683511"/>
    </source>
</evidence>
<dbReference type="KEGG" id="rsin:B6N60_01764"/>
<gene>
    <name evidence="1" type="ORF">B6N60_01764</name>
</gene>
<sequence>MTESRHFASRRGNNHGDKSLIDSKVRGFCSGFAVRLSTREIPLAIANCP</sequence>
<proteinExistence type="predicted"/>
<dbReference type="Proteomes" id="UP000683511">
    <property type="component" value="Chromosome"/>
</dbReference>
<dbReference type="EMBL" id="CP021056">
    <property type="protein sequence ID" value="QXE23075.1"/>
    <property type="molecule type" value="Genomic_DNA"/>
</dbReference>
<organism evidence="1 2">
    <name type="scientific">Richelia sinica FACHB-800</name>
    <dbReference type="NCBI Taxonomy" id="1357546"/>
    <lineage>
        <taxon>Bacteria</taxon>
        <taxon>Bacillati</taxon>
        <taxon>Cyanobacteriota</taxon>
        <taxon>Cyanophyceae</taxon>
        <taxon>Nostocales</taxon>
        <taxon>Nostocaceae</taxon>
        <taxon>Richelia</taxon>
    </lineage>
</organism>
<reference evidence="1" key="1">
    <citation type="submission" date="2017-04" db="EMBL/GenBank/DDBJ databases">
        <title>Genome deletions in a multicellular cyanobacterial endosymbiont for morphological adaptation in marine diatoms.</title>
        <authorList>
            <person name="Wang Y."/>
            <person name="Gao H."/>
            <person name="Li R."/>
            <person name="Xu X."/>
        </authorList>
    </citation>
    <scope>NUCLEOTIDE SEQUENCE</scope>
    <source>
        <strain evidence="1">FACHB 800</strain>
    </source>
</reference>
<protein>
    <submittedName>
        <fullName evidence="1">Uncharacterized protein</fullName>
    </submittedName>
</protein>
<evidence type="ECO:0000313" key="1">
    <source>
        <dbReference type="EMBL" id="QXE23075.1"/>
    </source>
</evidence>